<evidence type="ECO:0000313" key="1">
    <source>
        <dbReference type="EMBL" id="WVZ18835.1"/>
    </source>
</evidence>
<feature type="non-terminal residue" evidence="1">
    <location>
        <position position="128"/>
    </location>
</feature>
<accession>A0AAQ3P0M8</accession>
<dbReference type="AlphaFoldDB" id="A0AAQ3P0M8"/>
<dbReference type="EMBL" id="CP144699">
    <property type="protein sequence ID" value="WVZ18835.1"/>
    <property type="molecule type" value="Genomic_DNA"/>
</dbReference>
<reference evidence="1 2" key="1">
    <citation type="journal article" date="2023" name="Life. Sci Alliance">
        <title>Evolutionary insights into 3D genome organization and epigenetic landscape of Vigna mungo.</title>
        <authorList>
            <person name="Junaid A."/>
            <person name="Singh B."/>
            <person name="Bhatia S."/>
        </authorList>
    </citation>
    <scope>NUCLEOTIDE SEQUENCE [LARGE SCALE GENOMIC DNA]</scope>
    <source>
        <strain evidence="1">Urdbean</strain>
    </source>
</reference>
<name>A0AAQ3P0M8_VIGMU</name>
<keyword evidence="2" id="KW-1185">Reference proteome</keyword>
<sequence>MINIMQVNYSDQKEVQQLSYSYPEVGQNIFPLNILSPQTNLLERMVLVTLKISQRNLKHSMFESIRSNLGALSASDESLANILDLKHRRSLDVVPILLGKRISGLLLATLFPFRYPLVLSHCHYVFAS</sequence>
<gene>
    <name evidence="1" type="ORF">V8G54_006157</name>
</gene>
<protein>
    <submittedName>
        <fullName evidence="1">Uncharacterized protein</fullName>
    </submittedName>
</protein>
<evidence type="ECO:0000313" key="2">
    <source>
        <dbReference type="Proteomes" id="UP001374535"/>
    </source>
</evidence>
<organism evidence="1 2">
    <name type="scientific">Vigna mungo</name>
    <name type="common">Black gram</name>
    <name type="synonym">Phaseolus mungo</name>
    <dbReference type="NCBI Taxonomy" id="3915"/>
    <lineage>
        <taxon>Eukaryota</taxon>
        <taxon>Viridiplantae</taxon>
        <taxon>Streptophyta</taxon>
        <taxon>Embryophyta</taxon>
        <taxon>Tracheophyta</taxon>
        <taxon>Spermatophyta</taxon>
        <taxon>Magnoliopsida</taxon>
        <taxon>eudicotyledons</taxon>
        <taxon>Gunneridae</taxon>
        <taxon>Pentapetalae</taxon>
        <taxon>rosids</taxon>
        <taxon>fabids</taxon>
        <taxon>Fabales</taxon>
        <taxon>Fabaceae</taxon>
        <taxon>Papilionoideae</taxon>
        <taxon>50 kb inversion clade</taxon>
        <taxon>NPAAA clade</taxon>
        <taxon>indigoferoid/millettioid clade</taxon>
        <taxon>Phaseoleae</taxon>
        <taxon>Vigna</taxon>
    </lineage>
</organism>
<dbReference type="Proteomes" id="UP001374535">
    <property type="component" value="Chromosome 2"/>
</dbReference>
<proteinExistence type="predicted"/>